<dbReference type="InterPro" id="IPR052722">
    <property type="entry name" value="PgpH_phosphodiesterase"/>
</dbReference>
<dbReference type="Pfam" id="PF01966">
    <property type="entry name" value="HD"/>
    <property type="match status" value="1"/>
</dbReference>
<proteinExistence type="predicted"/>
<dbReference type="GO" id="GO:0016787">
    <property type="term" value="F:hydrolase activity"/>
    <property type="evidence" value="ECO:0007669"/>
    <property type="project" value="UniProtKB-KW"/>
</dbReference>
<feature type="transmembrane region" description="Helical" evidence="1">
    <location>
        <begin position="454"/>
        <end position="474"/>
    </location>
</feature>
<keyword evidence="1" id="KW-0472">Membrane</keyword>
<keyword evidence="1" id="KW-0812">Transmembrane</keyword>
<dbReference type="RefSeq" id="WP_152097824.1">
    <property type="nucleotide sequence ID" value="NZ_AP021861.1"/>
</dbReference>
<dbReference type="Pfam" id="PF07698">
    <property type="entry name" value="7TM-7TMR_HD"/>
    <property type="match status" value="1"/>
</dbReference>
<dbReference type="InterPro" id="IPR011621">
    <property type="entry name" value="Metal-dep_PHydrolase_7TM_intra"/>
</dbReference>
<feature type="transmembrane region" description="Helical" evidence="1">
    <location>
        <begin position="383"/>
        <end position="403"/>
    </location>
</feature>
<dbReference type="PANTHER" id="PTHR36442">
    <property type="entry name" value="CYCLIC-DI-AMP PHOSPHODIESTERASE PGPH"/>
    <property type="match status" value="1"/>
</dbReference>
<dbReference type="Gene3D" id="1.10.3210.10">
    <property type="entry name" value="Hypothetical protein af1432"/>
    <property type="match status" value="1"/>
</dbReference>
<dbReference type="InterPro" id="IPR006675">
    <property type="entry name" value="HDIG_dom"/>
</dbReference>
<evidence type="ECO:0000256" key="1">
    <source>
        <dbReference type="SAM" id="Phobius"/>
    </source>
</evidence>
<reference evidence="4" key="1">
    <citation type="submission" date="2019-10" db="EMBL/GenBank/DDBJ databases">
        <title>Lacipirellula parvula gen. nov., sp. nov., representing a lineage of planctomycetes widespread in freshwater anoxic habitats, and description of the family Lacipirellulaceae.</title>
        <authorList>
            <person name="Dedysh S.N."/>
            <person name="Kulichevskaya I.S."/>
            <person name="Beletsky A.V."/>
            <person name="Rakitin A.L."/>
            <person name="Mardanov A.V."/>
            <person name="Ivanova A.A."/>
            <person name="Saltykova V.X."/>
            <person name="Rijpstra W.I.C."/>
            <person name="Sinninghe Damste J.S."/>
            <person name="Ravin N.V."/>
        </authorList>
    </citation>
    <scope>NUCLEOTIDE SEQUENCE [LARGE SCALE GENOMIC DNA]</scope>
    <source>
        <strain evidence="4">PX69</strain>
    </source>
</reference>
<evidence type="ECO:0000259" key="2">
    <source>
        <dbReference type="SMART" id="SM00471"/>
    </source>
</evidence>
<dbReference type="KEGG" id="lpav:PLANPX_1348"/>
<accession>A0A5K7XBK9</accession>
<feature type="transmembrane region" description="Helical" evidence="1">
    <location>
        <begin position="408"/>
        <end position="424"/>
    </location>
</feature>
<feature type="transmembrane region" description="Helical" evidence="1">
    <location>
        <begin position="360"/>
        <end position="377"/>
    </location>
</feature>
<dbReference type="AlphaFoldDB" id="A0A5K7XBK9"/>
<dbReference type="InterPro" id="IPR006674">
    <property type="entry name" value="HD_domain"/>
</dbReference>
<feature type="domain" description="HD/PDEase" evidence="2">
    <location>
        <begin position="536"/>
        <end position="698"/>
    </location>
</feature>
<dbReference type="SUPFAM" id="SSF109604">
    <property type="entry name" value="HD-domain/PDEase-like"/>
    <property type="match status" value="1"/>
</dbReference>
<dbReference type="Pfam" id="PF07697">
    <property type="entry name" value="7TMR-HDED"/>
    <property type="match status" value="1"/>
</dbReference>
<protein>
    <submittedName>
        <fullName evidence="3">Membrane protein containing HD superfamily hydrolase domain protein</fullName>
    </submittedName>
</protein>
<evidence type="ECO:0000313" key="4">
    <source>
        <dbReference type="Proteomes" id="UP000326837"/>
    </source>
</evidence>
<dbReference type="EMBL" id="AP021861">
    <property type="protein sequence ID" value="BBO31736.1"/>
    <property type="molecule type" value="Genomic_DNA"/>
</dbReference>
<dbReference type="Proteomes" id="UP000326837">
    <property type="component" value="Chromosome"/>
</dbReference>
<feature type="transmembrane region" description="Helical" evidence="1">
    <location>
        <begin position="36"/>
        <end position="54"/>
    </location>
</feature>
<keyword evidence="4" id="KW-1185">Reference proteome</keyword>
<name>A0A5K7XBK9_9BACT</name>
<keyword evidence="1" id="KW-1133">Transmembrane helix</keyword>
<feature type="transmembrane region" description="Helical" evidence="1">
    <location>
        <begin position="489"/>
        <end position="507"/>
    </location>
</feature>
<dbReference type="InterPro" id="IPR011624">
    <property type="entry name" value="Metal-dep_PHydrolase_7TM_extra"/>
</dbReference>
<dbReference type="NCBIfam" id="TIGR00277">
    <property type="entry name" value="HDIG"/>
    <property type="match status" value="1"/>
</dbReference>
<evidence type="ECO:0000313" key="3">
    <source>
        <dbReference type="EMBL" id="BBO31736.1"/>
    </source>
</evidence>
<dbReference type="InterPro" id="IPR003607">
    <property type="entry name" value="HD/PDEase_dom"/>
</dbReference>
<dbReference type="PANTHER" id="PTHR36442:SF1">
    <property type="entry name" value="CYCLIC-DI-AMP PHOSPHODIESTERASE PGPH"/>
    <property type="match status" value="1"/>
</dbReference>
<sequence>MSIVPPRRTRQQRVAAVELPPGMWKTLWTNLQRGAVLLRLAMCAAAAIFLWAFTKAWDPPFNHRLGEVPHRNVIARVDFDQPDPAATNKARDEARRFAIGEYDQNPEPLVQLRGQLVSDIGKVLQAKTLAEVDPALWKQFQPPLAAGTPDPTPEEQAAQFERFREAFAAEGAMDAFSDKLADVMAPYEQRGLLKELPPDAQANTERILVRSKGTSAFGAEVNVSEVRIKQAAAKLQQSLKEELPSVEVAERAFAWLEPKLPETLTLNKAATVLNQDKAAADQPEITKPFAKGKDLLAEANKPLNEDSLKLLRLEHEAALEQRTASARLHRSVATLGMFVGLYTLAGFYLYRRDRRVVDELLRLVALLGLFVACVALAKVVSQYAWGADVIPLLLFAMIIAIAYQQEMALLLSICATLVVVVSIGHGFTEALSLAATVAGAVLVLRQVRTRSRLLMVGFAAAAVGFFTTVGVGILDERSWTTLLTDGFKVALWSVIAGSLMTVMLPTVEKMFGVETDLSLIELGDPAHPLLQELIRRAPGTYNHSITVASLAEAAAESIGARGLLVRVGAYFHDIGKMLKPQYFIENQTKGDNRHDSLVPAMSTLVIIAHVKDGADLARQNRLPESIIDFIQQHHGTTLVEYFYRQANQKKVQEDPDGGALDESAFRYPGPKPQTREAGVLMLADAVESASRVLKEPTASRIENLVHEISMKRLLDGQFDESGLTLEDIRKIGESLVKSLTAVYHGRVKYPDQETA</sequence>
<dbReference type="SMART" id="SM00471">
    <property type="entry name" value="HDc"/>
    <property type="match status" value="1"/>
</dbReference>
<gene>
    <name evidence="3" type="ORF">PLANPX_1348</name>
</gene>
<dbReference type="CDD" id="cd00077">
    <property type="entry name" value="HDc"/>
    <property type="match status" value="1"/>
</dbReference>
<feature type="transmembrane region" description="Helical" evidence="1">
    <location>
        <begin position="328"/>
        <end position="348"/>
    </location>
</feature>
<organism evidence="3 4">
    <name type="scientific">Lacipirellula parvula</name>
    <dbReference type="NCBI Taxonomy" id="2650471"/>
    <lineage>
        <taxon>Bacteria</taxon>
        <taxon>Pseudomonadati</taxon>
        <taxon>Planctomycetota</taxon>
        <taxon>Planctomycetia</taxon>
        <taxon>Pirellulales</taxon>
        <taxon>Lacipirellulaceae</taxon>
        <taxon>Lacipirellula</taxon>
    </lineage>
</organism>
<keyword evidence="3" id="KW-0378">Hydrolase</keyword>